<evidence type="ECO:0000256" key="1">
    <source>
        <dbReference type="SAM" id="Phobius"/>
    </source>
</evidence>
<dbReference type="AlphaFoldDB" id="A0A1M6USZ1"/>
<keyword evidence="1" id="KW-1133">Transmembrane helix</keyword>
<evidence type="ECO:0000313" key="3">
    <source>
        <dbReference type="Proteomes" id="UP000184111"/>
    </source>
</evidence>
<name>A0A1M6USZ1_9ACTN</name>
<proteinExistence type="predicted"/>
<dbReference type="RefSeq" id="WP_073493036.1">
    <property type="nucleotide sequence ID" value="NZ_FRBI01000001.1"/>
</dbReference>
<keyword evidence="1" id="KW-0812">Transmembrane</keyword>
<organism evidence="2 3">
    <name type="scientific">Actinacidiphila paucisporea</name>
    <dbReference type="NCBI Taxonomy" id="310782"/>
    <lineage>
        <taxon>Bacteria</taxon>
        <taxon>Bacillati</taxon>
        <taxon>Actinomycetota</taxon>
        <taxon>Actinomycetes</taxon>
        <taxon>Kitasatosporales</taxon>
        <taxon>Streptomycetaceae</taxon>
        <taxon>Actinacidiphila</taxon>
    </lineage>
</organism>
<accession>A0A1M6USZ1</accession>
<protein>
    <submittedName>
        <fullName evidence="2">Uncharacterized protein</fullName>
    </submittedName>
</protein>
<keyword evidence="1" id="KW-0472">Membrane</keyword>
<gene>
    <name evidence="2" type="ORF">SAMN05216499_101470</name>
</gene>
<dbReference type="OrthoDB" id="3618713at2"/>
<feature type="transmembrane region" description="Helical" evidence="1">
    <location>
        <begin position="78"/>
        <end position="98"/>
    </location>
</feature>
<dbReference type="InterPro" id="IPR045919">
    <property type="entry name" value="DUF6338"/>
</dbReference>
<keyword evidence="3" id="KW-1185">Reference proteome</keyword>
<dbReference type="Proteomes" id="UP000184111">
    <property type="component" value="Unassembled WGS sequence"/>
</dbReference>
<reference evidence="2 3" key="1">
    <citation type="submission" date="2016-11" db="EMBL/GenBank/DDBJ databases">
        <authorList>
            <person name="Jaros S."/>
            <person name="Januszkiewicz K."/>
            <person name="Wedrychowicz H."/>
        </authorList>
    </citation>
    <scope>NUCLEOTIDE SEQUENCE [LARGE SCALE GENOMIC DNA]</scope>
    <source>
        <strain evidence="2 3">CGMCC 4.2025</strain>
    </source>
</reference>
<evidence type="ECO:0000313" key="2">
    <source>
        <dbReference type="EMBL" id="SHK72251.1"/>
    </source>
</evidence>
<feature type="transmembrane region" description="Helical" evidence="1">
    <location>
        <begin position="6"/>
        <end position="23"/>
    </location>
</feature>
<dbReference type="EMBL" id="FRBI01000001">
    <property type="protein sequence ID" value="SHK72251.1"/>
    <property type="molecule type" value="Genomic_DNA"/>
</dbReference>
<feature type="transmembrane region" description="Helical" evidence="1">
    <location>
        <begin position="43"/>
        <end position="62"/>
    </location>
</feature>
<sequence>MVDSIRAVAVALAFVLPGALFTWEYERALSGWGLSASDRALRFVGSSAAFHAVLAPASWWFYREEVVSGRLAAGHASWWLWPGTLAYVAVPTVAGRLAGEATRRNRRWSRLLTGYAPAPRAWDHVFANRDEAWLRIRTRDTGPGDGGWIFGSYHSPDDRLGAYAAGYGHDRDLYLSDTAWLHPDTGLPLRGPDQQPLMRGVGVLIGWDQIAYIEVMWI</sequence>
<dbReference type="STRING" id="310782.SAMN05216499_101470"/>
<dbReference type="Pfam" id="PF19865">
    <property type="entry name" value="DUF6338"/>
    <property type="match status" value="1"/>
</dbReference>